<keyword evidence="1" id="KW-0812">Transmembrane</keyword>
<evidence type="ECO:0000256" key="1">
    <source>
        <dbReference type="SAM" id="Phobius"/>
    </source>
</evidence>
<protein>
    <submittedName>
        <fullName evidence="2">Uncharacterized protein</fullName>
    </submittedName>
</protein>
<keyword evidence="1" id="KW-1133">Transmembrane helix</keyword>
<gene>
    <name evidence="2" type="ORF">BofuT4_P022360.1</name>
</gene>
<keyword evidence="1" id="KW-0472">Membrane</keyword>
<evidence type="ECO:0000313" key="2">
    <source>
        <dbReference type="EMBL" id="CCD50968.1"/>
    </source>
</evidence>
<sequence>MCFYYTVPELSIICSVMPTARHNDTRLALMSPIKPGDIQAAMAALVLATAAVILCYYCYKTNFRSVRLLGIWDMRGNERPKIKYFSKAVPPPIGFIDSMVHPDERGEFKQQ</sequence>
<accession>G2YGT4</accession>
<dbReference type="Proteomes" id="UP000008177">
    <property type="component" value="Unplaced contigs"/>
</dbReference>
<feature type="transmembrane region" description="Helical" evidence="1">
    <location>
        <begin position="38"/>
        <end position="59"/>
    </location>
</feature>
<evidence type="ECO:0000313" key="3">
    <source>
        <dbReference type="Proteomes" id="UP000008177"/>
    </source>
</evidence>
<dbReference type="AlphaFoldDB" id="G2YGT4"/>
<proteinExistence type="predicted"/>
<organism evidence="2 3">
    <name type="scientific">Botryotinia fuckeliana (strain T4)</name>
    <name type="common">Noble rot fungus</name>
    <name type="synonym">Botrytis cinerea</name>
    <dbReference type="NCBI Taxonomy" id="999810"/>
    <lineage>
        <taxon>Eukaryota</taxon>
        <taxon>Fungi</taxon>
        <taxon>Dikarya</taxon>
        <taxon>Ascomycota</taxon>
        <taxon>Pezizomycotina</taxon>
        <taxon>Leotiomycetes</taxon>
        <taxon>Helotiales</taxon>
        <taxon>Sclerotiniaceae</taxon>
        <taxon>Botrytis</taxon>
    </lineage>
</organism>
<dbReference type="HOGENOM" id="CLU_2158002_0_0_1"/>
<reference evidence="3" key="1">
    <citation type="journal article" date="2011" name="PLoS Genet.">
        <title>Genomic analysis of the necrotrophic fungal pathogens Sclerotinia sclerotiorum and Botrytis cinerea.</title>
        <authorList>
            <person name="Amselem J."/>
            <person name="Cuomo C.A."/>
            <person name="van Kan J.A."/>
            <person name="Viaud M."/>
            <person name="Benito E.P."/>
            <person name="Couloux A."/>
            <person name="Coutinho P.M."/>
            <person name="de Vries R.P."/>
            <person name="Dyer P.S."/>
            <person name="Fillinger S."/>
            <person name="Fournier E."/>
            <person name="Gout L."/>
            <person name="Hahn M."/>
            <person name="Kohn L."/>
            <person name="Lapalu N."/>
            <person name="Plummer K.M."/>
            <person name="Pradier J.M."/>
            <person name="Quevillon E."/>
            <person name="Sharon A."/>
            <person name="Simon A."/>
            <person name="ten Have A."/>
            <person name="Tudzynski B."/>
            <person name="Tudzynski P."/>
            <person name="Wincker P."/>
            <person name="Andrew M."/>
            <person name="Anthouard V."/>
            <person name="Beever R.E."/>
            <person name="Beffa R."/>
            <person name="Benoit I."/>
            <person name="Bouzid O."/>
            <person name="Brault B."/>
            <person name="Chen Z."/>
            <person name="Choquer M."/>
            <person name="Collemare J."/>
            <person name="Cotton P."/>
            <person name="Danchin E.G."/>
            <person name="Da Silva C."/>
            <person name="Gautier A."/>
            <person name="Giraud C."/>
            <person name="Giraud T."/>
            <person name="Gonzalez C."/>
            <person name="Grossetete S."/>
            <person name="Guldener U."/>
            <person name="Henrissat B."/>
            <person name="Howlett B.J."/>
            <person name="Kodira C."/>
            <person name="Kretschmer M."/>
            <person name="Lappartient A."/>
            <person name="Leroch M."/>
            <person name="Levis C."/>
            <person name="Mauceli E."/>
            <person name="Neuveglise C."/>
            <person name="Oeser B."/>
            <person name="Pearson M."/>
            <person name="Poulain J."/>
            <person name="Poussereau N."/>
            <person name="Quesneville H."/>
            <person name="Rascle C."/>
            <person name="Schumacher J."/>
            <person name="Segurens B."/>
            <person name="Sexton A."/>
            <person name="Silva E."/>
            <person name="Sirven C."/>
            <person name="Soanes D.M."/>
            <person name="Talbot N.J."/>
            <person name="Templeton M."/>
            <person name="Yandava C."/>
            <person name="Yarden O."/>
            <person name="Zeng Q."/>
            <person name="Rollins J.A."/>
            <person name="Lebrun M.H."/>
            <person name="Dickman M."/>
        </authorList>
    </citation>
    <scope>NUCLEOTIDE SEQUENCE [LARGE SCALE GENOMIC DNA]</scope>
    <source>
        <strain evidence="3">T4</strain>
    </source>
</reference>
<dbReference type="EMBL" id="FQ790332">
    <property type="protein sequence ID" value="CCD50968.1"/>
    <property type="molecule type" value="Genomic_DNA"/>
</dbReference>
<name>G2YGT4_BOTF4</name>
<dbReference type="InParanoid" id="G2YGT4"/>